<sequence length="294" mass="32340">MAKDAWCYDAVKLCYETGLLNGTSAKTFSPDSPLAMEQLMVLSARLYDLRKGGDGVLPPAPQEPREYVRFYDLTGTQVANLGQVLSYSWQGSGSILTGEFQEARSPCFPLRIEIGFDGDGFRFSGSGNTGTDGKSVSFVLNPDAEFVAFKLNAYSRSWRNAQAAGAWEQWWFPASFYIDYRETLDILYSPHWLASSFGETAWREDFAMWLCSVGGEMEQRCTVDSLPDVPGVRYDEEQADAIFSLYRAGILNGTDATGAFHGTAPLTRAQAAVMLARVLDPGLRISTIASDSIS</sequence>
<feature type="domain" description="SLH" evidence="2">
    <location>
        <begin position="225"/>
        <end position="289"/>
    </location>
</feature>
<name>A0A7G9B3R9_9FIRM</name>
<feature type="domain" description="SLH" evidence="2">
    <location>
        <begin position="1"/>
        <end position="57"/>
    </location>
</feature>
<dbReference type="KEGG" id="ohi:H8790_12285"/>
<reference evidence="3 4" key="1">
    <citation type="submission" date="2020-08" db="EMBL/GenBank/DDBJ databases">
        <authorList>
            <person name="Liu C."/>
            <person name="Sun Q."/>
        </authorList>
    </citation>
    <scope>NUCLEOTIDE SEQUENCE [LARGE SCALE GENOMIC DNA]</scope>
    <source>
        <strain evidence="3 4">NSJ-62</strain>
    </source>
</reference>
<evidence type="ECO:0000313" key="4">
    <source>
        <dbReference type="Proteomes" id="UP000515960"/>
    </source>
</evidence>
<dbReference type="InterPro" id="IPR001119">
    <property type="entry name" value="SLH_dom"/>
</dbReference>
<dbReference type="Pfam" id="PF00395">
    <property type="entry name" value="SLH"/>
    <property type="match status" value="2"/>
</dbReference>
<evidence type="ECO:0000313" key="3">
    <source>
        <dbReference type="EMBL" id="QNL44200.1"/>
    </source>
</evidence>
<evidence type="ECO:0000259" key="2">
    <source>
        <dbReference type="PROSITE" id="PS51272"/>
    </source>
</evidence>
<keyword evidence="4" id="KW-1185">Reference proteome</keyword>
<keyword evidence="1" id="KW-0677">Repeat</keyword>
<dbReference type="Proteomes" id="UP000515960">
    <property type="component" value="Chromosome"/>
</dbReference>
<evidence type="ECO:0000256" key="1">
    <source>
        <dbReference type="ARBA" id="ARBA00022737"/>
    </source>
</evidence>
<gene>
    <name evidence="3" type="ORF">H8790_12285</name>
</gene>
<dbReference type="RefSeq" id="WP_187332801.1">
    <property type="nucleotide sequence ID" value="NZ_CP060490.1"/>
</dbReference>
<proteinExistence type="predicted"/>
<accession>A0A7G9B3R9</accession>
<protein>
    <submittedName>
        <fullName evidence="3">S-layer homology domain-containing protein</fullName>
    </submittedName>
</protein>
<dbReference type="PROSITE" id="PS51272">
    <property type="entry name" value="SLH"/>
    <property type="match status" value="2"/>
</dbReference>
<dbReference type="EMBL" id="CP060490">
    <property type="protein sequence ID" value="QNL44200.1"/>
    <property type="molecule type" value="Genomic_DNA"/>
</dbReference>
<organism evidence="3 4">
    <name type="scientific">Oscillibacter hominis</name>
    <dbReference type="NCBI Taxonomy" id="2763056"/>
    <lineage>
        <taxon>Bacteria</taxon>
        <taxon>Bacillati</taxon>
        <taxon>Bacillota</taxon>
        <taxon>Clostridia</taxon>
        <taxon>Eubacteriales</taxon>
        <taxon>Oscillospiraceae</taxon>
        <taxon>Oscillibacter</taxon>
    </lineage>
</organism>
<dbReference type="AlphaFoldDB" id="A0A7G9B3R9"/>